<accession>A0A7J0EPA9</accession>
<dbReference type="InterPro" id="IPR008802">
    <property type="entry name" value="REF"/>
</dbReference>
<dbReference type="Proteomes" id="UP000585474">
    <property type="component" value="Unassembled WGS sequence"/>
</dbReference>
<reference evidence="2 3" key="1">
    <citation type="submission" date="2019-07" db="EMBL/GenBank/DDBJ databases">
        <title>De Novo Assembly of kiwifruit Actinidia rufa.</title>
        <authorList>
            <person name="Sugita-Konishi S."/>
            <person name="Sato K."/>
            <person name="Mori E."/>
            <person name="Abe Y."/>
            <person name="Kisaki G."/>
            <person name="Hamano K."/>
            <person name="Suezawa K."/>
            <person name="Otani M."/>
            <person name="Fukuda T."/>
            <person name="Manabe T."/>
            <person name="Gomi K."/>
            <person name="Tabuchi M."/>
            <person name="Akimitsu K."/>
            <person name="Kataoka I."/>
        </authorList>
    </citation>
    <scope>NUCLEOTIDE SEQUENCE [LARGE SCALE GENOMIC DNA]</scope>
    <source>
        <strain evidence="3">cv. Fuchu</strain>
    </source>
</reference>
<evidence type="ECO:0000313" key="3">
    <source>
        <dbReference type="Proteomes" id="UP000585474"/>
    </source>
</evidence>
<evidence type="ECO:0000313" key="2">
    <source>
        <dbReference type="EMBL" id="GFY88130.1"/>
    </source>
</evidence>
<dbReference type="Pfam" id="PF05755">
    <property type="entry name" value="REF"/>
    <property type="match status" value="1"/>
</dbReference>
<protein>
    <submittedName>
        <fullName evidence="2">Rubber elongation factor protein</fullName>
    </submittedName>
</protein>
<sequence length="231" mass="25454">MDSNKIEIENKDQELKRLGFVRVIAISALVCVSNLYENAKQYSGSLKSTVGTVESAVTTVVGPVYEKFKGVPGDLLVFLDEKVDEATNKFDECTPPSAKWVASKAHCMVQKASEVAQTLVQEAQVGGPCAAAHYAGNLGMQVFWSAIVRLWYVTNLFPILHILAQMAIPTMAHWSEKYNKTLVELSAKGYTSFSHFPEIPINELVKAYKQFEEEKGPACAPCAADKETQMN</sequence>
<dbReference type="PANTHER" id="PTHR33732:SF2">
    <property type="entry name" value="REF_SRPP-LIKE PROTEIN"/>
    <property type="match status" value="1"/>
</dbReference>
<evidence type="ECO:0000256" key="1">
    <source>
        <dbReference type="ARBA" id="ARBA00009737"/>
    </source>
</evidence>
<proteinExistence type="inferred from homology"/>
<keyword evidence="2" id="KW-0648">Protein biosynthesis</keyword>
<comment type="similarity">
    <text evidence="1">Belongs to the REF/SRPP family.</text>
</comment>
<dbReference type="OrthoDB" id="1901372at2759"/>
<keyword evidence="3" id="KW-1185">Reference proteome</keyword>
<comment type="caution">
    <text evidence="2">The sequence shown here is derived from an EMBL/GenBank/DDBJ whole genome shotgun (WGS) entry which is preliminary data.</text>
</comment>
<dbReference type="GO" id="GO:0003746">
    <property type="term" value="F:translation elongation factor activity"/>
    <property type="evidence" value="ECO:0007669"/>
    <property type="project" value="UniProtKB-KW"/>
</dbReference>
<organism evidence="2 3">
    <name type="scientific">Actinidia rufa</name>
    <dbReference type="NCBI Taxonomy" id="165716"/>
    <lineage>
        <taxon>Eukaryota</taxon>
        <taxon>Viridiplantae</taxon>
        <taxon>Streptophyta</taxon>
        <taxon>Embryophyta</taxon>
        <taxon>Tracheophyta</taxon>
        <taxon>Spermatophyta</taxon>
        <taxon>Magnoliopsida</taxon>
        <taxon>eudicotyledons</taxon>
        <taxon>Gunneridae</taxon>
        <taxon>Pentapetalae</taxon>
        <taxon>asterids</taxon>
        <taxon>Ericales</taxon>
        <taxon>Actinidiaceae</taxon>
        <taxon>Actinidia</taxon>
    </lineage>
</organism>
<dbReference type="AlphaFoldDB" id="A0A7J0EPA9"/>
<gene>
    <name evidence="2" type="ORF">Acr_06g0000700</name>
</gene>
<name>A0A7J0EPA9_9ERIC</name>
<dbReference type="EMBL" id="BJWL01000006">
    <property type="protein sequence ID" value="GFY88130.1"/>
    <property type="molecule type" value="Genomic_DNA"/>
</dbReference>
<keyword evidence="2" id="KW-0251">Elongation factor</keyword>
<dbReference type="PANTHER" id="PTHR33732">
    <property type="entry name" value="REF/SRPP-LIKE PROTEIN OS05G0151300/LOC_OS05G05940"/>
    <property type="match status" value="1"/>
</dbReference>